<dbReference type="Proteomes" id="UP000482671">
    <property type="component" value="Unassembled WGS sequence"/>
</dbReference>
<evidence type="ECO:0000313" key="6">
    <source>
        <dbReference type="Proteomes" id="UP000437446"/>
    </source>
</evidence>
<gene>
    <name evidence="2" type="ORF">GMD66_11100</name>
    <name evidence="3" type="ORF">GMD82_17930</name>
    <name evidence="4" type="ORF">GME02_12450</name>
</gene>
<evidence type="ECO:0000313" key="5">
    <source>
        <dbReference type="Proteomes" id="UP000434916"/>
    </source>
</evidence>
<evidence type="ECO:0000313" key="7">
    <source>
        <dbReference type="Proteomes" id="UP000482671"/>
    </source>
</evidence>
<comment type="caution">
    <text evidence="2">The sequence shown here is derived from an EMBL/GenBank/DDBJ whole genome shotgun (WGS) entry which is preliminary data.</text>
</comment>
<evidence type="ECO:0000313" key="4">
    <source>
        <dbReference type="EMBL" id="MTV02447.1"/>
    </source>
</evidence>
<evidence type="ECO:0000313" key="2">
    <source>
        <dbReference type="EMBL" id="MTU29739.1"/>
    </source>
</evidence>
<dbReference type="EMBL" id="WNCN01000032">
    <property type="protein sequence ID" value="MTU41288.1"/>
    <property type="molecule type" value="Genomic_DNA"/>
</dbReference>
<protein>
    <submittedName>
        <fullName evidence="2">Uncharacterized protein</fullName>
    </submittedName>
</protein>
<evidence type="ECO:0000313" key="3">
    <source>
        <dbReference type="EMBL" id="MTU41288.1"/>
    </source>
</evidence>
<dbReference type="RefSeq" id="WP_008675566.1">
    <property type="nucleotide sequence ID" value="NZ_CACRUV010000012.1"/>
</dbReference>
<dbReference type="EMBL" id="WNCR01000004">
    <property type="protein sequence ID" value="MTU29739.1"/>
    <property type="molecule type" value="Genomic_DNA"/>
</dbReference>
<keyword evidence="5" id="KW-1185">Reference proteome</keyword>
<organism evidence="2 6">
    <name type="scientific">Parabacteroides merdae</name>
    <dbReference type="NCBI Taxonomy" id="46503"/>
    <lineage>
        <taxon>Bacteria</taxon>
        <taxon>Pseudomonadati</taxon>
        <taxon>Bacteroidota</taxon>
        <taxon>Bacteroidia</taxon>
        <taxon>Bacteroidales</taxon>
        <taxon>Tannerellaceae</taxon>
        <taxon>Parabacteroides</taxon>
    </lineage>
</organism>
<accession>A0A4Q5CFU2</accession>
<dbReference type="EMBL" id="WNDD01000013">
    <property type="protein sequence ID" value="MTV02447.1"/>
    <property type="molecule type" value="Genomic_DNA"/>
</dbReference>
<name>A0A4Q5CFU2_9BACT</name>
<reference evidence="5 6" key="1">
    <citation type="journal article" date="2019" name="Nat. Med.">
        <title>A library of human gut bacterial isolates paired with longitudinal multiomics data enables mechanistic microbiome research.</title>
        <authorList>
            <person name="Poyet M."/>
            <person name="Groussin M."/>
            <person name="Gibbons S.M."/>
            <person name="Avila-Pacheco J."/>
            <person name="Jiang X."/>
            <person name="Kearney S.M."/>
            <person name="Perrotta A.R."/>
            <person name="Berdy B."/>
            <person name="Zhao S."/>
            <person name="Lieberman T.D."/>
            <person name="Swanson P.K."/>
            <person name="Smith M."/>
            <person name="Roesemann S."/>
            <person name="Alexander J.E."/>
            <person name="Rich S.A."/>
            <person name="Livny J."/>
            <person name="Vlamakis H."/>
            <person name="Clish C."/>
            <person name="Bullock K."/>
            <person name="Deik A."/>
            <person name="Scott J."/>
            <person name="Pierce K.A."/>
            <person name="Xavier R.J."/>
            <person name="Alm E.J."/>
        </authorList>
    </citation>
    <scope>NUCLEOTIDE SEQUENCE [LARGE SCALE GENOMIC DNA]</scope>
    <source>
        <strain evidence="4 7">BIOML-A11</strain>
        <strain evidence="2 6">BIOML-A25</strain>
        <strain evidence="3 5">BIOML-A29</strain>
    </source>
</reference>
<dbReference type="Proteomes" id="UP000434916">
    <property type="component" value="Unassembled WGS sequence"/>
</dbReference>
<proteinExistence type="predicted"/>
<dbReference type="Proteomes" id="UP000437446">
    <property type="component" value="Unassembled WGS sequence"/>
</dbReference>
<sequence>MGLDGLDTHRDRRSNRRIDFPRYLTRGLAFIRTFAPRWSFLIVRVVYRGYNNANANGGVSNANANNDASNSNTNVGSRLEI</sequence>
<feature type="region of interest" description="Disordered" evidence="1">
    <location>
        <begin position="56"/>
        <end position="81"/>
    </location>
</feature>
<dbReference type="AlphaFoldDB" id="A0A4Q5CFU2"/>
<evidence type="ECO:0000256" key="1">
    <source>
        <dbReference type="SAM" id="MobiDB-lite"/>
    </source>
</evidence>